<organism evidence="6 7">
    <name type="scientific">Rhabdobacter roseus</name>
    <dbReference type="NCBI Taxonomy" id="1655419"/>
    <lineage>
        <taxon>Bacteria</taxon>
        <taxon>Pseudomonadati</taxon>
        <taxon>Bacteroidota</taxon>
        <taxon>Cytophagia</taxon>
        <taxon>Cytophagales</taxon>
        <taxon>Cytophagaceae</taxon>
        <taxon>Rhabdobacter</taxon>
    </lineage>
</organism>
<feature type="domain" description="Photosynthesis system II assembly factor Ycf48/Hcf136-like" evidence="4">
    <location>
        <begin position="623"/>
        <end position="733"/>
    </location>
</feature>
<evidence type="ECO:0000259" key="5">
    <source>
        <dbReference type="Pfam" id="PF18962"/>
    </source>
</evidence>
<evidence type="ECO:0000256" key="1">
    <source>
        <dbReference type="ARBA" id="ARBA00022531"/>
    </source>
</evidence>
<protein>
    <submittedName>
        <fullName evidence="6">Photosystem II stability/assembly factor-like uncharacterized protein</fullName>
    </submittedName>
</protein>
<feature type="chain" id="PRO_5033016799" evidence="3">
    <location>
        <begin position="21"/>
        <end position="911"/>
    </location>
</feature>
<dbReference type="GO" id="GO:0009523">
    <property type="term" value="C:photosystem II"/>
    <property type="evidence" value="ECO:0007669"/>
    <property type="project" value="UniProtKB-KW"/>
</dbReference>
<dbReference type="EMBL" id="JACHGF010000004">
    <property type="protein sequence ID" value="MBB5285051.1"/>
    <property type="molecule type" value="Genomic_DNA"/>
</dbReference>
<name>A0A840TN17_9BACT</name>
<dbReference type="Pfam" id="PF18962">
    <property type="entry name" value="Por_Secre_tail"/>
    <property type="match status" value="1"/>
</dbReference>
<evidence type="ECO:0000256" key="2">
    <source>
        <dbReference type="ARBA" id="ARBA00023276"/>
    </source>
</evidence>
<dbReference type="AlphaFoldDB" id="A0A840TN17"/>
<sequence>MKHTLHAIALSALCFSYVSAQDCKPTLNLTGTTNVCEGESLELRVQNGAGKTIRWQKDGRYLTNRQSTLQVIESGEYRAEGTTRKERWEWAGSGAAPTSTSLYDMQYLPGGTGYLVGDKGTFQKTTNGQTWTPIRTSLTANLRKLFFADAQTGWVVSEQGTLHKTTDGGTTWTAQTSYTGGAVSKLYFASAQTGWILANQKLLKTTDGGTTWTTLSGPASELRDFSWVDDSLGWATNTTGLYKTTDGGTSWALVRAKQGQENLGNVHFSDAQHGILSVYRQELTGAGYFAMLRTQDGGSTWEQASLGGKSTSDQLGIAGLTSLKAHFVSPAEGYFFCEYTAQEAMTTWASKAIFATLDGGKTWTKVFDARNCGARDAAGCPSGMAYLPINAFGVLESGTVGTVGGGGFNYLLSLPVENSATVPGLRTFQNLTSVLAFDNNTVEVVGGQMPVFTGSRPFGDHPSNFSVQLASTDGGATWRKDERSFRVPYQEIRAGDAEMSWRAGYNSLSFTYDKGKTWTELFKKRYDYTVYSAQMDYETYGWMVANKSMGYLNNSLYRFNVEDNGDVVRTLVELPYGGDPALGNGDDTSRMNPLKIYFFSPEVGYVTTTKGKLFRTTDEGYTWEALSTQSNRILYDINFVGDLTGFVVGPDGIQKTTDGGDSWSYVLRDVAFKGIRFLNPQEGYAVGDGLYQTTDGGTRWEKIDLGAEVSLNAIAFMDRNHAWAVGDFGVVYRLVTDVCQTLSEPVVVNVNPFPEPPVITASGELKLVSSVPTGNQWYLNGTAVNGATAAEYAPLASGTYTVTTTENGCASEFSEGFTFTITSDDPLLASAVTVYPNPTSEQLYVKLKALGQPVSLELYSLQGVRVAQKNIAATNQETVVPLELAGLPTGAYVLRIRSGTFSQSSKVLVSK</sequence>
<dbReference type="InterPro" id="IPR026444">
    <property type="entry name" value="Secre_tail"/>
</dbReference>
<evidence type="ECO:0000313" key="7">
    <source>
        <dbReference type="Proteomes" id="UP000557307"/>
    </source>
</evidence>
<dbReference type="InterPro" id="IPR015943">
    <property type="entry name" value="WD40/YVTN_repeat-like_dom_sf"/>
</dbReference>
<dbReference type="PANTHER" id="PTHR47199:SF2">
    <property type="entry name" value="PHOTOSYSTEM II STABILITY_ASSEMBLY FACTOR HCF136, CHLOROPLASTIC"/>
    <property type="match status" value="1"/>
</dbReference>
<dbReference type="RefSeq" id="WP_184174988.1">
    <property type="nucleotide sequence ID" value="NZ_JACHGF010000004.1"/>
</dbReference>
<feature type="domain" description="Secretion system C-terminal sorting" evidence="5">
    <location>
        <begin position="834"/>
        <end position="909"/>
    </location>
</feature>
<keyword evidence="7" id="KW-1185">Reference proteome</keyword>
<evidence type="ECO:0000259" key="4">
    <source>
        <dbReference type="Pfam" id="PF14870"/>
    </source>
</evidence>
<dbReference type="SUPFAM" id="SSF110296">
    <property type="entry name" value="Oligoxyloglucan reducing end-specific cellobiohydrolase"/>
    <property type="match status" value="3"/>
</dbReference>
<dbReference type="GO" id="GO:0015979">
    <property type="term" value="P:photosynthesis"/>
    <property type="evidence" value="ECO:0007669"/>
    <property type="project" value="UniProtKB-KW"/>
</dbReference>
<gene>
    <name evidence="6" type="ORF">HNQ92_003199</name>
</gene>
<dbReference type="InterPro" id="IPR028203">
    <property type="entry name" value="PSII_CF48-like_dom"/>
</dbReference>
<dbReference type="NCBIfam" id="TIGR04183">
    <property type="entry name" value="Por_Secre_tail"/>
    <property type="match status" value="1"/>
</dbReference>
<evidence type="ECO:0000313" key="6">
    <source>
        <dbReference type="EMBL" id="MBB5285051.1"/>
    </source>
</evidence>
<dbReference type="Pfam" id="PF14870">
    <property type="entry name" value="PSII_BNR"/>
    <property type="match status" value="2"/>
</dbReference>
<dbReference type="Gene3D" id="2.130.10.10">
    <property type="entry name" value="YVTN repeat-like/Quinoprotein amine dehydrogenase"/>
    <property type="match status" value="3"/>
</dbReference>
<keyword evidence="2" id="KW-0604">Photosystem II</keyword>
<comment type="caution">
    <text evidence="6">The sequence shown here is derived from an EMBL/GenBank/DDBJ whole genome shotgun (WGS) entry which is preliminary data.</text>
</comment>
<dbReference type="Proteomes" id="UP000557307">
    <property type="component" value="Unassembled WGS sequence"/>
</dbReference>
<keyword evidence="3" id="KW-0732">Signal</keyword>
<keyword evidence="1" id="KW-0602">Photosynthesis</keyword>
<reference evidence="6 7" key="1">
    <citation type="submission" date="2020-08" db="EMBL/GenBank/DDBJ databases">
        <title>Genomic Encyclopedia of Type Strains, Phase IV (KMG-IV): sequencing the most valuable type-strain genomes for metagenomic binning, comparative biology and taxonomic classification.</title>
        <authorList>
            <person name="Goeker M."/>
        </authorList>
    </citation>
    <scope>NUCLEOTIDE SEQUENCE [LARGE SCALE GENOMIC DNA]</scope>
    <source>
        <strain evidence="6 7">DSM 105074</strain>
    </source>
</reference>
<evidence type="ECO:0000256" key="3">
    <source>
        <dbReference type="SAM" id="SignalP"/>
    </source>
</evidence>
<proteinExistence type="predicted"/>
<feature type="domain" description="Photosynthesis system II assembly factor Ycf48/Hcf136-like" evidence="4">
    <location>
        <begin position="128"/>
        <end position="251"/>
    </location>
</feature>
<dbReference type="PANTHER" id="PTHR47199">
    <property type="entry name" value="PHOTOSYSTEM II STABILITY/ASSEMBLY FACTOR HCF136, CHLOROPLASTIC"/>
    <property type="match status" value="1"/>
</dbReference>
<accession>A0A840TN17</accession>
<feature type="signal peptide" evidence="3">
    <location>
        <begin position="1"/>
        <end position="20"/>
    </location>
</feature>